<sequence>MARPKIICLCGSSRFIESFAVLAWELEKAGNICLGLHYLPPSYCDEVFVINVNGYIGKSTGREIDYTMKLGKPIKYLEPVGVMK</sequence>
<evidence type="ECO:0000313" key="1">
    <source>
        <dbReference type="EMBL" id="KKM27419.1"/>
    </source>
</evidence>
<dbReference type="EMBL" id="LAZR01012325">
    <property type="protein sequence ID" value="KKM27419.1"/>
    <property type="molecule type" value="Genomic_DNA"/>
</dbReference>
<proteinExistence type="predicted"/>
<dbReference type="AlphaFoldDB" id="A0A0F9J4S4"/>
<accession>A0A0F9J4S4</accession>
<comment type="caution">
    <text evidence="1">The sequence shown here is derived from an EMBL/GenBank/DDBJ whole genome shotgun (WGS) entry which is preliminary data.</text>
</comment>
<organism evidence="1">
    <name type="scientific">marine sediment metagenome</name>
    <dbReference type="NCBI Taxonomy" id="412755"/>
    <lineage>
        <taxon>unclassified sequences</taxon>
        <taxon>metagenomes</taxon>
        <taxon>ecological metagenomes</taxon>
    </lineage>
</organism>
<gene>
    <name evidence="1" type="ORF">LCGC14_1574930</name>
</gene>
<name>A0A0F9J4S4_9ZZZZ</name>
<reference evidence="1" key="1">
    <citation type="journal article" date="2015" name="Nature">
        <title>Complex archaea that bridge the gap between prokaryotes and eukaryotes.</title>
        <authorList>
            <person name="Spang A."/>
            <person name="Saw J.H."/>
            <person name="Jorgensen S.L."/>
            <person name="Zaremba-Niedzwiedzka K."/>
            <person name="Martijn J."/>
            <person name="Lind A.E."/>
            <person name="van Eijk R."/>
            <person name="Schleper C."/>
            <person name="Guy L."/>
            <person name="Ettema T.J."/>
        </authorList>
    </citation>
    <scope>NUCLEOTIDE SEQUENCE</scope>
</reference>
<protein>
    <submittedName>
        <fullName evidence="1">Uncharacterized protein</fullName>
    </submittedName>
</protein>